<keyword evidence="5 6" id="KW-0472">Membrane</keyword>
<feature type="transmembrane region" description="Helical" evidence="6">
    <location>
        <begin position="48"/>
        <end position="67"/>
    </location>
</feature>
<dbReference type="eggNOG" id="KOG3393">
    <property type="taxonomic scope" value="Eukaryota"/>
</dbReference>
<evidence type="ECO:0000256" key="5">
    <source>
        <dbReference type="ARBA" id="ARBA00023136"/>
    </source>
</evidence>
<feature type="transmembrane region" description="Helical" evidence="6">
    <location>
        <begin position="87"/>
        <end position="109"/>
    </location>
</feature>
<dbReference type="VEuPathDB" id="VectorBase:PHUM604500"/>
<name>E0W3G3_PEDHC</name>
<reference evidence="8" key="3">
    <citation type="submission" date="2021-02" db="UniProtKB">
        <authorList>
            <consortium name="EnsemblMetazoa"/>
        </authorList>
    </citation>
    <scope>IDENTIFICATION</scope>
    <source>
        <strain evidence="8">USDA</strain>
    </source>
</reference>
<dbReference type="CTD" id="8237048"/>
<evidence type="ECO:0000256" key="2">
    <source>
        <dbReference type="ARBA" id="ARBA00005335"/>
    </source>
</evidence>
<organism>
    <name type="scientific">Pediculus humanus subsp. corporis</name>
    <name type="common">Body louse</name>
    <dbReference type="NCBI Taxonomy" id="121224"/>
    <lineage>
        <taxon>Eukaryota</taxon>
        <taxon>Metazoa</taxon>
        <taxon>Ecdysozoa</taxon>
        <taxon>Arthropoda</taxon>
        <taxon>Hexapoda</taxon>
        <taxon>Insecta</taxon>
        <taxon>Pterygota</taxon>
        <taxon>Neoptera</taxon>
        <taxon>Paraneoptera</taxon>
        <taxon>Psocodea</taxon>
        <taxon>Troctomorpha</taxon>
        <taxon>Phthiraptera</taxon>
        <taxon>Anoplura</taxon>
        <taxon>Pediculidae</taxon>
        <taxon>Pediculus</taxon>
    </lineage>
</organism>
<evidence type="ECO:0000313" key="7">
    <source>
        <dbReference type="EMBL" id="EEB20169.1"/>
    </source>
</evidence>
<dbReference type="AlphaFoldDB" id="E0W3G3"/>
<evidence type="ECO:0000313" key="9">
    <source>
        <dbReference type="Proteomes" id="UP000009046"/>
    </source>
</evidence>
<keyword evidence="3 6" id="KW-0812">Transmembrane</keyword>
<dbReference type="OrthoDB" id="268928at2759"/>
<proteinExistence type="inferred from homology"/>
<keyword evidence="4 6" id="KW-1133">Transmembrane helix</keyword>
<dbReference type="GeneID" id="8237048"/>
<dbReference type="Proteomes" id="UP000009046">
    <property type="component" value="Unassembled WGS sequence"/>
</dbReference>
<protein>
    <submittedName>
        <fullName evidence="7 8">Transmembrane protein 50A, putative</fullName>
    </submittedName>
</protein>
<dbReference type="KEGG" id="phu:Phum_PHUM604500"/>
<dbReference type="EMBL" id="DS235882">
    <property type="protein sequence ID" value="EEB20169.1"/>
    <property type="molecule type" value="Genomic_DNA"/>
</dbReference>
<reference evidence="7" key="1">
    <citation type="submission" date="2007-04" db="EMBL/GenBank/DDBJ databases">
        <title>Annotation of Pediculus humanus corporis strain USDA.</title>
        <authorList>
            <person name="Kirkness E."/>
            <person name="Hannick L."/>
            <person name="Hass B."/>
            <person name="Bruggner R."/>
            <person name="Lawson D."/>
            <person name="Bidwell S."/>
            <person name="Joardar V."/>
            <person name="Caler E."/>
            <person name="Walenz B."/>
            <person name="Inman J."/>
            <person name="Schobel S."/>
            <person name="Galinsky K."/>
            <person name="Amedeo P."/>
            <person name="Strausberg R."/>
        </authorList>
    </citation>
    <scope>NUCLEOTIDE SEQUENCE</scope>
    <source>
        <strain evidence="7">USDA</strain>
    </source>
</reference>
<dbReference type="HOGENOM" id="CLU_096876_1_0_1"/>
<dbReference type="EMBL" id="AAZO01007393">
    <property type="status" value="NOT_ANNOTATED_CDS"/>
    <property type="molecule type" value="Genomic_DNA"/>
</dbReference>
<dbReference type="PANTHER" id="PTHR13180">
    <property type="entry name" value="SMALL MEMBRANE PROTEIN-RELATED"/>
    <property type="match status" value="1"/>
</dbReference>
<dbReference type="GO" id="GO:0016020">
    <property type="term" value="C:membrane"/>
    <property type="evidence" value="ECO:0007669"/>
    <property type="project" value="UniProtKB-SubCell"/>
</dbReference>
<evidence type="ECO:0000256" key="6">
    <source>
        <dbReference type="SAM" id="Phobius"/>
    </source>
</evidence>
<evidence type="ECO:0000256" key="3">
    <source>
        <dbReference type="ARBA" id="ARBA00022692"/>
    </source>
</evidence>
<evidence type="ECO:0000256" key="4">
    <source>
        <dbReference type="ARBA" id="ARBA00022989"/>
    </source>
</evidence>
<reference evidence="7" key="2">
    <citation type="submission" date="2007-04" db="EMBL/GenBank/DDBJ databases">
        <title>The genome of the human body louse.</title>
        <authorList>
            <consortium name="The Human Body Louse Genome Consortium"/>
            <person name="Kirkness E."/>
            <person name="Walenz B."/>
            <person name="Hass B."/>
            <person name="Bruggner R."/>
            <person name="Strausberg R."/>
        </authorList>
    </citation>
    <scope>NUCLEOTIDE SEQUENCE</scope>
    <source>
        <strain evidence="7">USDA</strain>
    </source>
</reference>
<comment type="subcellular location">
    <subcellularLocation>
        <location evidence="1">Membrane</location>
        <topology evidence="1">Multi-pass membrane protein</topology>
    </subcellularLocation>
</comment>
<dbReference type="InParanoid" id="E0W3G3"/>
<keyword evidence="9" id="KW-1185">Reference proteome</keyword>
<sequence length="152" mass="16877">MGWGFENLNLRSCLWFQEGEFRNSLASMISGWWLIIDVQVTCSESFKGAYHVCGVLGTISLLMVNSVSNAVLRGDTMGRLGPGGARVWLFFGFVLGFVAIIAACWILFADFVTKTSSKEPVSQWAGSGLFLQNCFIFIASLIYKFGRTEDYI</sequence>
<dbReference type="RefSeq" id="XP_002432907.1">
    <property type="nucleotide sequence ID" value="XM_002432862.1"/>
</dbReference>
<dbReference type="InterPro" id="IPR007919">
    <property type="entry name" value="UPF0220"/>
</dbReference>
<dbReference type="OMA" id="GYVVPQK"/>
<dbReference type="Pfam" id="PF05255">
    <property type="entry name" value="UPF0220"/>
    <property type="match status" value="1"/>
</dbReference>
<gene>
    <name evidence="8" type="primary">8237048</name>
    <name evidence="7" type="ORF">Phum_PHUM604500</name>
</gene>
<accession>E0W3G3</accession>
<comment type="similarity">
    <text evidence="2">Belongs to the UPF0220 family.</text>
</comment>
<feature type="transmembrane region" description="Helical" evidence="6">
    <location>
        <begin position="121"/>
        <end position="143"/>
    </location>
</feature>
<evidence type="ECO:0000256" key="1">
    <source>
        <dbReference type="ARBA" id="ARBA00004141"/>
    </source>
</evidence>
<evidence type="ECO:0000313" key="8">
    <source>
        <dbReference type="EnsemblMetazoa" id="PHUM604500-PA"/>
    </source>
</evidence>
<dbReference type="EnsemblMetazoa" id="PHUM604500-RA">
    <property type="protein sequence ID" value="PHUM604500-PA"/>
    <property type="gene ID" value="PHUM604500"/>
</dbReference>
<dbReference type="FunCoup" id="E0W3G3">
    <property type="interactions" value="932"/>
</dbReference>
<dbReference type="STRING" id="121224.E0W3G3"/>